<sequence length="38" mass="4479">PHFSVYSHLSVWTVGHPSPMWYTLGPSYFPITVMYMMM</sequence>
<evidence type="ECO:0000313" key="2">
    <source>
        <dbReference type="EMBL" id="MBA0618563.1"/>
    </source>
</evidence>
<comment type="caution">
    <text evidence="2">The sequence shown here is derived from an EMBL/GenBank/DDBJ whole genome shotgun (WGS) entry which is preliminary data.</text>
</comment>
<protein>
    <submittedName>
        <fullName evidence="2">Uncharacterized protein</fullName>
    </submittedName>
</protein>
<evidence type="ECO:0000313" key="3">
    <source>
        <dbReference type="Proteomes" id="UP000593561"/>
    </source>
</evidence>
<keyword evidence="1" id="KW-1133">Transmembrane helix</keyword>
<dbReference type="EMBL" id="JABFAC010000007">
    <property type="protein sequence ID" value="MBA0618563.1"/>
    <property type="molecule type" value="Genomic_DNA"/>
</dbReference>
<dbReference type="AlphaFoldDB" id="A0A7J8RY80"/>
<gene>
    <name evidence="2" type="ORF">Godav_027883</name>
</gene>
<feature type="non-terminal residue" evidence="2">
    <location>
        <position position="1"/>
    </location>
</feature>
<organism evidence="2 3">
    <name type="scientific">Gossypium davidsonii</name>
    <name type="common">Davidson's cotton</name>
    <name type="synonym">Gossypium klotzschianum subsp. davidsonii</name>
    <dbReference type="NCBI Taxonomy" id="34287"/>
    <lineage>
        <taxon>Eukaryota</taxon>
        <taxon>Viridiplantae</taxon>
        <taxon>Streptophyta</taxon>
        <taxon>Embryophyta</taxon>
        <taxon>Tracheophyta</taxon>
        <taxon>Spermatophyta</taxon>
        <taxon>Magnoliopsida</taxon>
        <taxon>eudicotyledons</taxon>
        <taxon>Gunneridae</taxon>
        <taxon>Pentapetalae</taxon>
        <taxon>rosids</taxon>
        <taxon>malvids</taxon>
        <taxon>Malvales</taxon>
        <taxon>Malvaceae</taxon>
        <taxon>Malvoideae</taxon>
        <taxon>Gossypium</taxon>
    </lineage>
</organism>
<name>A0A7J8RY80_GOSDV</name>
<keyword evidence="1" id="KW-0472">Membrane</keyword>
<reference evidence="2 3" key="1">
    <citation type="journal article" date="2019" name="Genome Biol. Evol.">
        <title>Insights into the evolution of the New World diploid cottons (Gossypium, subgenus Houzingenia) based on genome sequencing.</title>
        <authorList>
            <person name="Grover C.E."/>
            <person name="Arick M.A. 2nd"/>
            <person name="Thrash A."/>
            <person name="Conover J.L."/>
            <person name="Sanders W.S."/>
            <person name="Peterson D.G."/>
            <person name="Frelichowski J.E."/>
            <person name="Scheffler J.A."/>
            <person name="Scheffler B.E."/>
            <person name="Wendel J.F."/>
        </authorList>
    </citation>
    <scope>NUCLEOTIDE SEQUENCE [LARGE SCALE GENOMIC DNA]</scope>
    <source>
        <strain evidence="2">27</strain>
        <tissue evidence="2">Leaf</tissue>
    </source>
</reference>
<keyword evidence="1" id="KW-0812">Transmembrane</keyword>
<dbReference type="Proteomes" id="UP000593561">
    <property type="component" value="Unassembled WGS sequence"/>
</dbReference>
<accession>A0A7J8RY80</accession>
<feature type="transmembrane region" description="Helical" evidence="1">
    <location>
        <begin position="20"/>
        <end position="37"/>
    </location>
</feature>
<evidence type="ECO:0000256" key="1">
    <source>
        <dbReference type="SAM" id="Phobius"/>
    </source>
</evidence>
<proteinExistence type="predicted"/>
<keyword evidence="3" id="KW-1185">Reference proteome</keyword>